<protein>
    <recommendedName>
        <fullName evidence="4">Thioredoxin domain-containing protein</fullName>
    </recommendedName>
</protein>
<dbReference type="EMBL" id="JBDKWZ010000037">
    <property type="protein sequence ID" value="MEN7552005.1"/>
    <property type="molecule type" value="Genomic_DNA"/>
</dbReference>
<keyword evidence="1" id="KW-0812">Transmembrane</keyword>
<evidence type="ECO:0000256" key="1">
    <source>
        <dbReference type="SAM" id="Phobius"/>
    </source>
</evidence>
<dbReference type="RefSeq" id="WP_346824782.1">
    <property type="nucleotide sequence ID" value="NZ_JBDKWZ010000037.1"/>
</dbReference>
<reference evidence="2 3" key="1">
    <citation type="submission" date="2024-04" db="EMBL/GenBank/DDBJ databases">
        <title>Novel genus in family Flammeovirgaceae.</title>
        <authorList>
            <person name="Nguyen T.H."/>
            <person name="Vuong T.Q."/>
            <person name="Le H."/>
            <person name="Kim S.-G."/>
        </authorList>
    </citation>
    <scope>NUCLEOTIDE SEQUENCE [LARGE SCALE GENOMIC DNA]</scope>
    <source>
        <strain evidence="2 3">JCM 23209</strain>
    </source>
</reference>
<name>A0AAW9SJP4_9BACT</name>
<keyword evidence="1" id="KW-1133">Transmembrane helix</keyword>
<keyword evidence="3" id="KW-1185">Reference proteome</keyword>
<evidence type="ECO:0000313" key="3">
    <source>
        <dbReference type="Proteomes" id="UP001403385"/>
    </source>
</evidence>
<proteinExistence type="predicted"/>
<dbReference type="AlphaFoldDB" id="A0AAW9SJP4"/>
<feature type="transmembrane region" description="Helical" evidence="1">
    <location>
        <begin position="56"/>
        <end position="73"/>
    </location>
</feature>
<evidence type="ECO:0000313" key="2">
    <source>
        <dbReference type="EMBL" id="MEN7552005.1"/>
    </source>
</evidence>
<accession>A0AAW9SJP4</accession>
<dbReference type="Proteomes" id="UP001403385">
    <property type="component" value="Unassembled WGS sequence"/>
</dbReference>
<comment type="caution">
    <text evidence="2">The sequence shown here is derived from an EMBL/GenBank/DDBJ whole genome shotgun (WGS) entry which is preliminary data.</text>
</comment>
<keyword evidence="1" id="KW-0472">Membrane</keyword>
<gene>
    <name evidence="2" type="ORF">AAG747_29085</name>
</gene>
<sequence>MIIDFSGQNQRSVSIKSKLFTTQTKLKLRATRPQPVFSKAVINNEMEKRKKTRKRIISWLFILAFMIINASFYPNLWKSHYYKWTDFEPNIKVHSGNELGVKNYHDLHSYFKNDKPTLVWLNTTSRVDILEKDSSYIRQLQKLNNLNIVFTAHALEENEDLKNKWFVEVKENGFTGDYVSLDDHFNGYHGLFKTEKIEGGSRRHRPYYLLINKVGTITDTIYNSFSEEEKFYKKLKEIDNTVYSK</sequence>
<evidence type="ECO:0008006" key="4">
    <source>
        <dbReference type="Google" id="ProtNLM"/>
    </source>
</evidence>
<organism evidence="2 3">
    <name type="scientific">Rapidithrix thailandica</name>
    <dbReference type="NCBI Taxonomy" id="413964"/>
    <lineage>
        <taxon>Bacteria</taxon>
        <taxon>Pseudomonadati</taxon>
        <taxon>Bacteroidota</taxon>
        <taxon>Cytophagia</taxon>
        <taxon>Cytophagales</taxon>
        <taxon>Flammeovirgaceae</taxon>
        <taxon>Rapidithrix</taxon>
    </lineage>
</organism>